<dbReference type="InterPro" id="IPR056603">
    <property type="entry name" value="HTH_NPRL3"/>
</dbReference>
<dbReference type="GO" id="GO:0005764">
    <property type="term" value="C:lysosome"/>
    <property type="evidence" value="ECO:0007669"/>
    <property type="project" value="UniProtKB-SubCell"/>
</dbReference>
<dbReference type="GO" id="GO:0038202">
    <property type="term" value="P:TORC1 signaling"/>
    <property type="evidence" value="ECO:0007669"/>
    <property type="project" value="TreeGrafter"/>
</dbReference>
<accession>A0A914CCG0</accession>
<dbReference type="WBParaSite" id="ACRNAN_Path_850.g3278.t1">
    <property type="protein sequence ID" value="ACRNAN_Path_850.g3278.t1"/>
    <property type="gene ID" value="ACRNAN_Path_850.g3278"/>
</dbReference>
<keyword evidence="2" id="KW-0458">Lysosome</keyword>
<evidence type="ECO:0000313" key="4">
    <source>
        <dbReference type="Proteomes" id="UP000887540"/>
    </source>
</evidence>
<comment type="similarity">
    <text evidence="1 2">Belongs to the NPR3 family.</text>
</comment>
<dbReference type="Pfam" id="PF03666">
    <property type="entry name" value="NPR3"/>
    <property type="match status" value="1"/>
</dbReference>
<sequence length="507" mass="57934">MFRNPSLTNVDLPLRIILVSKDESAERVLFIYPFESEISASKNECDELLMRNELDSAFFSSPNFHEDQFTVPVKVLAPLLYSKEGTVETPFEIKIDNYCFAGYPLRIENSAHSLAVGFVLPGSAPSHIIDSFQMLSKKIAIAINSEQKRCGYLKEQIALMLPSIEEYEVESLAEDVIKSPYPTILEKSGLAKHLREIFNDVREYGMVDVFVDDCIEVGFCIEPKALLQAGLTPKSSKEVDKIMRQVQPYHGILFLEDTLPSPDSNPFVMKFLNEYEPDRSIEEMSKSAGLPLAHVLLIVKHYLKWARAVIIYPICNSNIYTTAPSNIAFQKVASQFSEQFDCSLAEILELFSPPCSLEAFRNDTVLYTPVNIRMKMLMFLLRNQLIIQLHTYFFLLPPFSTLALPNFDSSLLSARCRTLINERKEIDDEIKLNLIRICGELSHSGMSEMDIFWLLSSFISILPFLNGRHHFEDIMYTRQLDRTNARRLFDTFSPILATFCNQDFIAD</sequence>
<feature type="domain" description="GATOR1 complex protein NPRL3 C-terminal HTH" evidence="3">
    <location>
        <begin position="454"/>
        <end position="495"/>
    </location>
</feature>
<organism evidence="4 5">
    <name type="scientific">Acrobeloides nanus</name>
    <dbReference type="NCBI Taxonomy" id="290746"/>
    <lineage>
        <taxon>Eukaryota</taxon>
        <taxon>Metazoa</taxon>
        <taxon>Ecdysozoa</taxon>
        <taxon>Nematoda</taxon>
        <taxon>Chromadorea</taxon>
        <taxon>Rhabditida</taxon>
        <taxon>Tylenchina</taxon>
        <taxon>Cephalobomorpha</taxon>
        <taxon>Cephaloboidea</taxon>
        <taxon>Cephalobidae</taxon>
        <taxon>Acrobeloides</taxon>
    </lineage>
</organism>
<evidence type="ECO:0000313" key="5">
    <source>
        <dbReference type="WBParaSite" id="ACRNAN_Path_850.g3278.t1"/>
    </source>
</evidence>
<evidence type="ECO:0000256" key="2">
    <source>
        <dbReference type="RuleBase" id="RU368069"/>
    </source>
</evidence>
<name>A0A914CCG0_9BILA</name>
<dbReference type="PANTHER" id="PTHR13153:SF5">
    <property type="entry name" value="GATOR COMPLEX PROTEIN NPRL3"/>
    <property type="match status" value="1"/>
</dbReference>
<comment type="subcellular location">
    <subcellularLocation>
        <location evidence="2">Lysosome</location>
    </subcellularLocation>
</comment>
<dbReference type="Pfam" id="PF24064">
    <property type="entry name" value="HTH_NPRL3"/>
    <property type="match status" value="1"/>
</dbReference>
<keyword evidence="4" id="KW-1185">Reference proteome</keyword>
<dbReference type="GO" id="GO:1904262">
    <property type="term" value="P:negative regulation of TORC1 signaling"/>
    <property type="evidence" value="ECO:0007669"/>
    <property type="project" value="TreeGrafter"/>
</dbReference>
<comment type="function">
    <text evidence="2">As a component of the GATOR1 complex functions as an inhibitor of the amino acid-sensing branch of the TORC1 pathway.</text>
</comment>
<dbReference type="GO" id="GO:0034198">
    <property type="term" value="P:cellular response to amino acid starvation"/>
    <property type="evidence" value="ECO:0007669"/>
    <property type="project" value="UniProtKB-UniRule"/>
</dbReference>
<dbReference type="InterPro" id="IPR005365">
    <property type="entry name" value="Npr3"/>
</dbReference>
<keyword evidence="2" id="KW-0732">Signal</keyword>
<dbReference type="AlphaFoldDB" id="A0A914CCG0"/>
<evidence type="ECO:0000256" key="1">
    <source>
        <dbReference type="ARBA" id="ARBA00010546"/>
    </source>
</evidence>
<dbReference type="GO" id="GO:1990130">
    <property type="term" value="C:GATOR1 complex"/>
    <property type="evidence" value="ECO:0007669"/>
    <property type="project" value="UniProtKB-UniRule"/>
</dbReference>
<evidence type="ECO:0000259" key="3">
    <source>
        <dbReference type="Pfam" id="PF24064"/>
    </source>
</evidence>
<dbReference type="PANTHER" id="PTHR13153">
    <property type="entry name" value="CGTHBA PROTEIN -14 GENE PROTEIN"/>
    <property type="match status" value="1"/>
</dbReference>
<dbReference type="Proteomes" id="UP000887540">
    <property type="component" value="Unplaced"/>
</dbReference>
<protein>
    <recommendedName>
        <fullName evidence="2">GATOR complex protein NPRL3</fullName>
    </recommendedName>
    <alternativeName>
        <fullName evidence="2">Nitrogen permease regulator 3-like protein</fullName>
    </alternativeName>
</protein>
<reference evidence="5" key="1">
    <citation type="submission" date="2022-11" db="UniProtKB">
        <authorList>
            <consortium name="WormBaseParasite"/>
        </authorList>
    </citation>
    <scope>IDENTIFICATION</scope>
</reference>
<proteinExistence type="inferred from homology"/>
<dbReference type="GO" id="GO:0010508">
    <property type="term" value="P:positive regulation of autophagy"/>
    <property type="evidence" value="ECO:0007669"/>
    <property type="project" value="TreeGrafter"/>
</dbReference>